<dbReference type="PANTHER" id="PTHR28246">
    <property type="entry name" value="G1-SPECIFIC TRANSCRIPTIONAL REPRESSOR WHI5-RELATED"/>
    <property type="match status" value="1"/>
</dbReference>
<feature type="compositionally biased region" description="Polar residues" evidence="9">
    <location>
        <begin position="435"/>
        <end position="455"/>
    </location>
</feature>
<feature type="region of interest" description="Disordered" evidence="9">
    <location>
        <begin position="433"/>
        <end position="614"/>
    </location>
</feature>
<reference evidence="10 11" key="1">
    <citation type="journal article" date="2013" name="BMC Genomics">
        <title>The genome and transcriptome of the pine saprophyte Ophiostoma piceae, and a comparison with the bark beetle-associated pine pathogen Grosmannia clavigera.</title>
        <authorList>
            <person name="Haridas S."/>
            <person name="Wang Y."/>
            <person name="Lim L."/>
            <person name="Massoumi Alamouti S."/>
            <person name="Jackman S."/>
            <person name="Docking R."/>
            <person name="Robertson G."/>
            <person name="Birol I."/>
            <person name="Bohlmann J."/>
            <person name="Breuil C."/>
        </authorList>
    </citation>
    <scope>NUCLEOTIDE SEQUENCE [LARGE SCALE GENOMIC DNA]</scope>
    <source>
        <strain evidence="10 11">UAMH 11346</strain>
    </source>
</reference>
<evidence type="ECO:0000256" key="5">
    <source>
        <dbReference type="ARBA" id="ARBA00022491"/>
    </source>
</evidence>
<feature type="compositionally biased region" description="Low complexity" evidence="9">
    <location>
        <begin position="71"/>
        <end position="88"/>
    </location>
</feature>
<feature type="compositionally biased region" description="Polar residues" evidence="9">
    <location>
        <begin position="313"/>
        <end position="325"/>
    </location>
</feature>
<dbReference type="GO" id="GO:0033309">
    <property type="term" value="C:SBF transcription complex"/>
    <property type="evidence" value="ECO:0007669"/>
    <property type="project" value="TreeGrafter"/>
</dbReference>
<feature type="compositionally biased region" description="Low complexity" evidence="9">
    <location>
        <begin position="107"/>
        <end position="118"/>
    </location>
</feature>
<dbReference type="Pfam" id="PF08528">
    <property type="entry name" value="Whi5"/>
    <property type="match status" value="1"/>
</dbReference>
<feature type="compositionally biased region" description="Polar residues" evidence="9">
    <location>
        <begin position="464"/>
        <end position="478"/>
    </location>
</feature>
<keyword evidence="7" id="KW-0804">Transcription</keyword>
<keyword evidence="5" id="KW-0678">Repressor</keyword>
<proteinExistence type="inferred from homology"/>
<dbReference type="HOGENOM" id="CLU_026594_0_0_1"/>
<dbReference type="InterPro" id="IPR013734">
    <property type="entry name" value="TF_Nrm1/Whi5"/>
</dbReference>
<dbReference type="GO" id="GO:0005737">
    <property type="term" value="C:cytoplasm"/>
    <property type="evidence" value="ECO:0007669"/>
    <property type="project" value="UniProtKB-SubCell"/>
</dbReference>
<dbReference type="OrthoDB" id="2359117at2759"/>
<keyword evidence="8" id="KW-0539">Nucleus</keyword>
<feature type="compositionally biased region" description="Low complexity" evidence="9">
    <location>
        <begin position="27"/>
        <end position="46"/>
    </location>
</feature>
<dbReference type="VEuPathDB" id="FungiDB:F503_06032"/>
<dbReference type="Proteomes" id="UP000016923">
    <property type="component" value="Unassembled WGS sequence"/>
</dbReference>
<dbReference type="GO" id="GO:0000082">
    <property type="term" value="P:G1/S transition of mitotic cell cycle"/>
    <property type="evidence" value="ECO:0007669"/>
    <property type="project" value="InterPro"/>
</dbReference>
<protein>
    <submittedName>
        <fullName evidence="10">Nrm1-like protein</fullName>
    </submittedName>
</protein>
<evidence type="ECO:0000313" key="11">
    <source>
        <dbReference type="Proteomes" id="UP000016923"/>
    </source>
</evidence>
<accession>S3CDC6</accession>
<feature type="compositionally biased region" description="Polar residues" evidence="9">
    <location>
        <begin position="387"/>
        <end position="413"/>
    </location>
</feature>
<evidence type="ECO:0000313" key="10">
    <source>
        <dbReference type="EMBL" id="EPE10937.1"/>
    </source>
</evidence>
<comment type="subcellular location">
    <subcellularLocation>
        <location evidence="2">Cytoplasm</location>
    </subcellularLocation>
    <subcellularLocation>
        <location evidence="1">Nucleus</location>
    </subcellularLocation>
</comment>
<dbReference type="GO" id="GO:0003712">
    <property type="term" value="F:transcription coregulator activity"/>
    <property type="evidence" value="ECO:0007669"/>
    <property type="project" value="TreeGrafter"/>
</dbReference>
<evidence type="ECO:0000256" key="9">
    <source>
        <dbReference type="SAM" id="MobiDB-lite"/>
    </source>
</evidence>
<sequence length="614" mass="65124">MDRDAHVIRNTQIVRDVLPRLSDRSDAAGAPLSASAAPSPSRSSTALDIFANAEKLPAHPLQKLLNQDSHAQQPALPSSQISPASQQSHHPYYSNSNRTSNGGDSQDTNSSADTTVSTDTDHLFTPSLSEAELSTSGGGSGSVNGSTTANGYNCDNDSSSQESQLHQLSRLAATQQRMNDARILDAIDGGAASRKRAADGSVKHARNASSTSPVFGTGFGNGHSRNTSTVSVASTAGGRIGELSAELKTRLSYAMVKVNNGWQSHSLDQVENLSQHVTSPSSTASTINGHGRHGVSVSPRIPGTRPTHRRHQSYASQSTVEQTSRSAQSTPSLPSPLAPPRNGFSAQSSSQPTRSLAPPASIQPSRPSALSRRNSNPAYAPPPLAHSYSQGASPHTPAFDQNSHRMPSSNDQIMFSPHQNVREQDAIETLLFMSSPGNSSNMKHFPSITSSSQPLPSGHHDPQQHLQSPLSITTTASPQRHALPNGPRKSLPSGRPHAQTFSGSQLYTAVGRGRGHNRNVSDMDIDEPYISPYSRSNKGTPKRRANGADGPTPRIKMPLPMSSGLSVSAKPRPVLDEEDIEKMLDRAAAASADDSSDSESEILIPSRRVNQMGV</sequence>
<feature type="compositionally biased region" description="Polar residues" evidence="9">
    <location>
        <begin position="273"/>
        <end position="288"/>
    </location>
</feature>
<evidence type="ECO:0000256" key="2">
    <source>
        <dbReference type="ARBA" id="ARBA00004496"/>
    </source>
</evidence>
<name>S3CDC6_OPHP1</name>
<dbReference type="PANTHER" id="PTHR28246:SF1">
    <property type="entry name" value="G1-SPECIFIC TRANSCRIPTIONAL REPRESSOR WHI5-RELATED"/>
    <property type="match status" value="1"/>
</dbReference>
<dbReference type="eggNOG" id="ENOG502S25T">
    <property type="taxonomic scope" value="Eukaryota"/>
</dbReference>
<evidence type="ECO:0000256" key="4">
    <source>
        <dbReference type="ARBA" id="ARBA00022490"/>
    </source>
</evidence>
<feature type="compositionally biased region" description="Polar residues" evidence="9">
    <location>
        <begin position="344"/>
        <end position="354"/>
    </location>
</feature>
<dbReference type="InterPro" id="IPR039198">
    <property type="entry name" value="Srl3/Whi5"/>
</dbReference>
<feature type="compositionally biased region" description="Polar residues" evidence="9">
    <location>
        <begin position="362"/>
        <end position="377"/>
    </location>
</feature>
<dbReference type="STRING" id="1262450.S3CDC6"/>
<evidence type="ECO:0000256" key="7">
    <source>
        <dbReference type="ARBA" id="ARBA00023163"/>
    </source>
</evidence>
<evidence type="ECO:0000256" key="3">
    <source>
        <dbReference type="ARBA" id="ARBA00006922"/>
    </source>
</evidence>
<feature type="region of interest" description="Disordered" evidence="9">
    <location>
        <begin position="60"/>
        <end position="165"/>
    </location>
</feature>
<dbReference type="OMA" id="TIHRRQG"/>
<evidence type="ECO:0000256" key="1">
    <source>
        <dbReference type="ARBA" id="ARBA00004123"/>
    </source>
</evidence>
<keyword evidence="6" id="KW-0805">Transcription regulation</keyword>
<feature type="region of interest" description="Disordered" evidence="9">
    <location>
        <begin position="18"/>
        <end position="46"/>
    </location>
</feature>
<evidence type="ECO:0000256" key="8">
    <source>
        <dbReference type="ARBA" id="ARBA00023242"/>
    </source>
</evidence>
<feature type="region of interest" description="Disordered" evidence="9">
    <location>
        <begin position="195"/>
        <end position="222"/>
    </location>
</feature>
<gene>
    <name evidence="10" type="ORF">F503_06032</name>
</gene>
<keyword evidence="4" id="KW-0963">Cytoplasm</keyword>
<feature type="region of interest" description="Disordered" evidence="9">
    <location>
        <begin position="273"/>
        <end position="413"/>
    </location>
</feature>
<evidence type="ECO:0000256" key="6">
    <source>
        <dbReference type="ARBA" id="ARBA00023015"/>
    </source>
</evidence>
<organism evidence="10 11">
    <name type="scientific">Ophiostoma piceae (strain UAMH 11346)</name>
    <name type="common">Sap stain fungus</name>
    <dbReference type="NCBI Taxonomy" id="1262450"/>
    <lineage>
        <taxon>Eukaryota</taxon>
        <taxon>Fungi</taxon>
        <taxon>Dikarya</taxon>
        <taxon>Ascomycota</taxon>
        <taxon>Pezizomycotina</taxon>
        <taxon>Sordariomycetes</taxon>
        <taxon>Sordariomycetidae</taxon>
        <taxon>Ophiostomatales</taxon>
        <taxon>Ophiostomataceae</taxon>
        <taxon>Ophiostoma</taxon>
    </lineage>
</organism>
<feature type="compositionally biased region" description="Polar residues" evidence="9">
    <location>
        <begin position="93"/>
        <end position="106"/>
    </location>
</feature>
<keyword evidence="11" id="KW-1185">Reference proteome</keyword>
<dbReference type="AlphaFoldDB" id="S3CDC6"/>
<comment type="similarity">
    <text evidence="3">Belongs to the WHI5/NRM1 family.</text>
</comment>
<dbReference type="EMBL" id="KE148146">
    <property type="protein sequence ID" value="EPE10937.1"/>
    <property type="molecule type" value="Genomic_DNA"/>
</dbReference>